<proteinExistence type="predicted"/>
<feature type="compositionally biased region" description="Pro residues" evidence="1">
    <location>
        <begin position="44"/>
        <end position="69"/>
    </location>
</feature>
<gene>
    <name evidence="2" type="ORF">ElP_00610</name>
</gene>
<keyword evidence="3" id="KW-1185">Reference proteome</keyword>
<dbReference type="EMBL" id="CP036426">
    <property type="protein sequence ID" value="QDV32238.1"/>
    <property type="molecule type" value="Genomic_DNA"/>
</dbReference>
<evidence type="ECO:0000256" key="1">
    <source>
        <dbReference type="SAM" id="MobiDB-lite"/>
    </source>
</evidence>
<accession>A0A518GUH8</accession>
<sequence>MNPTTPPPDDDSRARPARSAGPIDFGSFVVTADASQGRPVSSSGPPPSSRPSPAPGPIPGMAPEPPPGCPETIEGLPPFELRALRIVDSGWGAGWELRPAPPRRPWMDEHTHAYHCLPLVVANQWGWEVLFPADVRVSWDGSPGLEGLRVEVDPQYQAAVKSQFGRGIVTFSPPWLFRTPPGWDLFAKGPSNRWKANCAPLEGIIETWWLPYTFTFNWKLVEPGEVRFERGECIGQILPVPHRTFAGARFVEELLAVEPGLAAQMGAWRDERRKRAGQRNQNHLMYRKAQDVQGHLVRVPVPRAGDGAGDGVGDGVGDGGAGPPGADPGDRPGGE</sequence>
<reference evidence="2 3" key="1">
    <citation type="submission" date="2019-02" db="EMBL/GenBank/DDBJ databases">
        <title>Deep-cultivation of Planctomycetes and their phenomic and genomic characterization uncovers novel biology.</title>
        <authorList>
            <person name="Wiegand S."/>
            <person name="Jogler M."/>
            <person name="Boedeker C."/>
            <person name="Pinto D."/>
            <person name="Vollmers J."/>
            <person name="Rivas-Marin E."/>
            <person name="Kohn T."/>
            <person name="Peeters S.H."/>
            <person name="Heuer A."/>
            <person name="Rast P."/>
            <person name="Oberbeckmann S."/>
            <person name="Bunk B."/>
            <person name="Jeske O."/>
            <person name="Meyerdierks A."/>
            <person name="Storesund J.E."/>
            <person name="Kallscheuer N."/>
            <person name="Luecker S."/>
            <person name="Lage O.M."/>
            <person name="Pohl T."/>
            <person name="Merkel B.J."/>
            <person name="Hornburger P."/>
            <person name="Mueller R.-W."/>
            <person name="Bruemmer F."/>
            <person name="Labrenz M."/>
            <person name="Spormann A.M."/>
            <person name="Op den Camp H."/>
            <person name="Overmann J."/>
            <person name="Amann R."/>
            <person name="Jetten M.S.M."/>
            <person name="Mascher T."/>
            <person name="Medema M.H."/>
            <person name="Devos D.P."/>
            <person name="Kaster A.-K."/>
            <person name="Ovreas L."/>
            <person name="Rohde M."/>
            <person name="Galperin M.Y."/>
            <person name="Jogler C."/>
        </authorList>
    </citation>
    <scope>NUCLEOTIDE SEQUENCE [LARGE SCALE GENOMIC DNA]</scope>
    <source>
        <strain evidence="2 3">ElP</strain>
    </source>
</reference>
<feature type="region of interest" description="Disordered" evidence="1">
    <location>
        <begin position="300"/>
        <end position="335"/>
    </location>
</feature>
<evidence type="ECO:0000313" key="2">
    <source>
        <dbReference type="EMBL" id="QDV32238.1"/>
    </source>
</evidence>
<dbReference type="Proteomes" id="UP000317835">
    <property type="component" value="Chromosome"/>
</dbReference>
<protein>
    <submittedName>
        <fullName evidence="2">Uncharacterized protein</fullName>
    </submittedName>
</protein>
<name>A0A518GUH8_9BACT</name>
<dbReference type="Pfam" id="PF19541">
    <property type="entry name" value="DUF6065"/>
    <property type="match status" value="1"/>
</dbReference>
<dbReference type="AlphaFoldDB" id="A0A518GUH8"/>
<evidence type="ECO:0000313" key="3">
    <source>
        <dbReference type="Proteomes" id="UP000317835"/>
    </source>
</evidence>
<dbReference type="RefSeq" id="WP_197446602.1">
    <property type="nucleotide sequence ID" value="NZ_CP036426.1"/>
</dbReference>
<dbReference type="KEGG" id="tpla:ElP_00610"/>
<dbReference type="InterPro" id="IPR045709">
    <property type="entry name" value="DUF6065"/>
</dbReference>
<organism evidence="2 3">
    <name type="scientific">Tautonia plasticadhaerens</name>
    <dbReference type="NCBI Taxonomy" id="2527974"/>
    <lineage>
        <taxon>Bacteria</taxon>
        <taxon>Pseudomonadati</taxon>
        <taxon>Planctomycetota</taxon>
        <taxon>Planctomycetia</taxon>
        <taxon>Isosphaerales</taxon>
        <taxon>Isosphaeraceae</taxon>
        <taxon>Tautonia</taxon>
    </lineage>
</organism>
<feature type="compositionally biased region" description="Gly residues" evidence="1">
    <location>
        <begin position="306"/>
        <end position="323"/>
    </location>
</feature>
<feature type="region of interest" description="Disordered" evidence="1">
    <location>
        <begin position="1"/>
        <end position="75"/>
    </location>
</feature>